<accession>A0AAW1TR14</accession>
<comment type="caution">
    <text evidence="1">The sequence shown here is derived from an EMBL/GenBank/DDBJ whole genome shotgun (WGS) entry which is preliminary data.</text>
</comment>
<reference evidence="1 2" key="1">
    <citation type="submission" date="2023-03" db="EMBL/GenBank/DDBJ databases">
        <title>Genome insight into feeding habits of ladybird beetles.</title>
        <authorList>
            <person name="Li H.-S."/>
            <person name="Huang Y.-H."/>
            <person name="Pang H."/>
        </authorList>
    </citation>
    <scope>NUCLEOTIDE SEQUENCE [LARGE SCALE GENOMIC DNA]</scope>
    <source>
        <strain evidence="1">SYSU_2023b</strain>
        <tissue evidence="1">Whole body</tissue>
    </source>
</reference>
<evidence type="ECO:0000313" key="1">
    <source>
        <dbReference type="EMBL" id="KAK9870576.1"/>
    </source>
</evidence>
<sequence length="106" mass="11406">MGDKGVLVARKAEAYEPFLNNSKSKNVLIRHYPGETVKSIVNVSGAGDCLASGIIVSMLEGLPEDICMSVGLAAAKRALQSSLSVAAIMFDKNDISWKKKAKYFEL</sequence>
<dbReference type="Gene3D" id="3.40.1190.20">
    <property type="match status" value="1"/>
</dbReference>
<dbReference type="InterPro" id="IPR029056">
    <property type="entry name" value="Ribokinase-like"/>
</dbReference>
<name>A0AAW1TR14_9CUCU</name>
<dbReference type="PROSITE" id="PS00584">
    <property type="entry name" value="PFKB_KINASES_2"/>
    <property type="match status" value="1"/>
</dbReference>
<dbReference type="GO" id="GO:0016301">
    <property type="term" value="F:kinase activity"/>
    <property type="evidence" value="ECO:0007669"/>
    <property type="project" value="InterPro"/>
</dbReference>
<organism evidence="1 2">
    <name type="scientific">Henosepilachna vigintioctopunctata</name>
    <dbReference type="NCBI Taxonomy" id="420089"/>
    <lineage>
        <taxon>Eukaryota</taxon>
        <taxon>Metazoa</taxon>
        <taxon>Ecdysozoa</taxon>
        <taxon>Arthropoda</taxon>
        <taxon>Hexapoda</taxon>
        <taxon>Insecta</taxon>
        <taxon>Pterygota</taxon>
        <taxon>Neoptera</taxon>
        <taxon>Endopterygota</taxon>
        <taxon>Coleoptera</taxon>
        <taxon>Polyphaga</taxon>
        <taxon>Cucujiformia</taxon>
        <taxon>Coccinelloidea</taxon>
        <taxon>Coccinellidae</taxon>
        <taxon>Epilachninae</taxon>
        <taxon>Epilachnini</taxon>
        <taxon>Henosepilachna</taxon>
    </lineage>
</organism>
<proteinExistence type="predicted"/>
<keyword evidence="2" id="KW-1185">Reference proteome</keyword>
<evidence type="ECO:0000313" key="2">
    <source>
        <dbReference type="Proteomes" id="UP001431783"/>
    </source>
</evidence>
<evidence type="ECO:0008006" key="3">
    <source>
        <dbReference type="Google" id="ProtNLM"/>
    </source>
</evidence>
<dbReference type="SUPFAM" id="SSF53613">
    <property type="entry name" value="Ribokinase-like"/>
    <property type="match status" value="1"/>
</dbReference>
<gene>
    <name evidence="1" type="ORF">WA026_008138</name>
</gene>
<protein>
    <recommendedName>
        <fullName evidence="3">Carbohydrate kinase PfkB domain-containing protein</fullName>
    </recommendedName>
</protein>
<dbReference type="InterPro" id="IPR002173">
    <property type="entry name" value="Carboh/pur_kinase_PfkB_CS"/>
</dbReference>
<dbReference type="AlphaFoldDB" id="A0AAW1TR14"/>
<dbReference type="Proteomes" id="UP001431783">
    <property type="component" value="Unassembled WGS sequence"/>
</dbReference>
<dbReference type="EMBL" id="JARQZJ010000003">
    <property type="protein sequence ID" value="KAK9870576.1"/>
    <property type="molecule type" value="Genomic_DNA"/>
</dbReference>